<reference evidence="2" key="1">
    <citation type="journal article" date="2011" name="Genome Biol.">
        <title>Comparative genomics of the social amoebae Dictyostelium discoideum and Dictyostelium purpureum.</title>
        <authorList>
            <consortium name="US DOE Joint Genome Institute (JGI-PGF)"/>
            <person name="Sucgang R."/>
            <person name="Kuo A."/>
            <person name="Tian X."/>
            <person name="Salerno W."/>
            <person name="Parikh A."/>
            <person name="Feasley C.L."/>
            <person name="Dalin E."/>
            <person name="Tu H."/>
            <person name="Huang E."/>
            <person name="Barry K."/>
            <person name="Lindquist E."/>
            <person name="Shapiro H."/>
            <person name="Bruce D."/>
            <person name="Schmutz J."/>
            <person name="Salamov A."/>
            <person name="Fey P."/>
            <person name="Gaudet P."/>
            <person name="Anjard C."/>
            <person name="Babu M.M."/>
            <person name="Basu S."/>
            <person name="Bushmanova Y."/>
            <person name="van der Wel H."/>
            <person name="Katoh-Kurasawa M."/>
            <person name="Dinh C."/>
            <person name="Coutinho P.M."/>
            <person name="Saito T."/>
            <person name="Elias M."/>
            <person name="Schaap P."/>
            <person name="Kay R.R."/>
            <person name="Henrissat B."/>
            <person name="Eichinger L."/>
            <person name="Rivero F."/>
            <person name="Putnam N.H."/>
            <person name="West C.M."/>
            <person name="Loomis W.F."/>
            <person name="Chisholm R.L."/>
            <person name="Shaulsky G."/>
            <person name="Strassmann J.E."/>
            <person name="Queller D.C."/>
            <person name="Kuspa A."/>
            <person name="Grigoriev I.V."/>
        </authorList>
    </citation>
    <scope>NUCLEOTIDE SEQUENCE [LARGE SCALE GENOMIC DNA]</scope>
    <source>
        <strain evidence="2">QSDP1</strain>
    </source>
</reference>
<dbReference type="GeneID" id="10509796"/>
<dbReference type="STRING" id="5786.F0Z917"/>
<evidence type="ECO:0000313" key="1">
    <source>
        <dbReference type="EMBL" id="EGC39583.1"/>
    </source>
</evidence>
<dbReference type="OrthoDB" id="10043329at2759"/>
<dbReference type="FunCoup" id="F0Z917">
    <property type="interactions" value="2"/>
</dbReference>
<gene>
    <name evidence="1" type="ORF">DICPUDRAFT_147650</name>
</gene>
<dbReference type="Gene3D" id="3.40.50.300">
    <property type="entry name" value="P-loop containing nucleotide triphosphate hydrolases"/>
    <property type="match status" value="1"/>
</dbReference>
<dbReference type="KEGG" id="dpp:DICPUDRAFT_147650"/>
<evidence type="ECO:0008006" key="3">
    <source>
        <dbReference type="Google" id="ProtNLM"/>
    </source>
</evidence>
<dbReference type="eggNOG" id="ENOG502R9SA">
    <property type="taxonomic scope" value="Eukaryota"/>
</dbReference>
<dbReference type="EMBL" id="GL870955">
    <property type="protein sequence ID" value="EGC39583.1"/>
    <property type="molecule type" value="Genomic_DNA"/>
</dbReference>
<dbReference type="SUPFAM" id="SSF52540">
    <property type="entry name" value="P-loop containing nucleoside triphosphate hydrolases"/>
    <property type="match status" value="1"/>
</dbReference>
<dbReference type="CDD" id="cd06464">
    <property type="entry name" value="ACD_sHsps-like"/>
    <property type="match status" value="1"/>
</dbReference>
<dbReference type="VEuPathDB" id="AmoebaDB:DICPUDRAFT_147650"/>
<dbReference type="InterPro" id="IPR027417">
    <property type="entry name" value="P-loop_NTPase"/>
</dbReference>
<dbReference type="OMA" id="CFECTEH"/>
<name>F0Z917_DICPU</name>
<dbReference type="InterPro" id="IPR008978">
    <property type="entry name" value="HSP20-like_chaperone"/>
</dbReference>
<dbReference type="RefSeq" id="XP_003283918.1">
    <property type="nucleotide sequence ID" value="XM_003283870.1"/>
</dbReference>
<keyword evidence="2" id="KW-1185">Reference proteome</keyword>
<sequence>MSGWIDFEKFGLEGLTLNNYRNYSKNSECYDIVVKINSILDISKGWEVSYPLIEQFKKSKEFPSFLAKIQTFLSNKPSSADEAEIANKKKEIKGENNRRAVVSVLGLYNKGKSYVLSRILGLKLLSSFFEHTEGLSILLSRADVTEVLIGLDTKGSQKPVKNCDEAKMKDSEATERFLQTLSLNLSDIVLIVVDRLTRDDQLYIKQIKQTFRNKENIIIVHNLSHVKLNKDLEKVIKEEIVGCFDCQVKQLKDSAPYWYENDRTRHVVMACDDKDSESKIYSEAGAKMNQPTIELLQSWLLSAASTSLERFNLVDNITKFSNKVISNYLNQKVEVVLNTEETLIKTNQDPCIPCEELKYADIRFNLVGLISENPNTSLSRVSEDQDHYYVSLECYGYEIEDLDIKIEIVNSTKKIIIKSDIQRKIENRNTTNILRDEFKTTHTRPLEWSFEFPILIIEQDAEEIKDFDLTNGLLHLTLTKKKVNNSSKLQKRN</sequence>
<dbReference type="Proteomes" id="UP000001064">
    <property type="component" value="Unassembled WGS sequence"/>
</dbReference>
<dbReference type="PANTHER" id="PTHR34726">
    <property type="entry name" value="GBP DOMAIN-CONTAINING PROTEIN"/>
    <property type="match status" value="1"/>
</dbReference>
<dbReference type="Gene3D" id="2.60.40.790">
    <property type="match status" value="1"/>
</dbReference>
<dbReference type="PANTHER" id="PTHR34726:SF3">
    <property type="entry name" value="GUANYLATE-BINDING PROTEIN N-TERMINAL DOMAIN-CONTAINING PROTEIN-RELATED"/>
    <property type="match status" value="1"/>
</dbReference>
<protein>
    <recommendedName>
        <fullName evidence="3">SHSP domain-containing protein</fullName>
    </recommendedName>
</protein>
<dbReference type="AlphaFoldDB" id="F0Z917"/>
<dbReference type="InParanoid" id="F0Z917"/>
<accession>F0Z917</accession>
<organism evidence="1 2">
    <name type="scientific">Dictyostelium purpureum</name>
    <name type="common">Slime mold</name>
    <dbReference type="NCBI Taxonomy" id="5786"/>
    <lineage>
        <taxon>Eukaryota</taxon>
        <taxon>Amoebozoa</taxon>
        <taxon>Evosea</taxon>
        <taxon>Eumycetozoa</taxon>
        <taxon>Dictyostelia</taxon>
        <taxon>Dictyosteliales</taxon>
        <taxon>Dictyosteliaceae</taxon>
        <taxon>Dictyostelium</taxon>
    </lineage>
</organism>
<evidence type="ECO:0000313" key="2">
    <source>
        <dbReference type="Proteomes" id="UP000001064"/>
    </source>
</evidence>
<proteinExistence type="predicted"/>